<dbReference type="SUPFAM" id="SSF47459">
    <property type="entry name" value="HLH, helix-loop-helix DNA-binding domain"/>
    <property type="match status" value="1"/>
</dbReference>
<dbReference type="GeneID" id="30180431"/>
<dbReference type="CDD" id="cd11395">
    <property type="entry name" value="bHLHzip_SREBP_like"/>
    <property type="match status" value="1"/>
</dbReference>
<feature type="compositionally biased region" description="Polar residues" evidence="1">
    <location>
        <begin position="233"/>
        <end position="243"/>
    </location>
</feature>
<dbReference type="PROSITE" id="PS50888">
    <property type="entry name" value="BHLH"/>
    <property type="match status" value="1"/>
</dbReference>
<protein>
    <recommendedName>
        <fullName evidence="2">BHLH domain-containing protein</fullName>
    </recommendedName>
</protein>
<dbReference type="EMBL" id="KV454001">
    <property type="protein sequence ID" value="ODQ49246.1"/>
    <property type="molecule type" value="Genomic_DNA"/>
</dbReference>
<dbReference type="Pfam" id="PF00010">
    <property type="entry name" value="HLH"/>
    <property type="match status" value="1"/>
</dbReference>
<dbReference type="InterPro" id="IPR052099">
    <property type="entry name" value="Regulatory_TF_Diverse"/>
</dbReference>
<gene>
    <name evidence="3" type="ORF">PICMEDRAFT_70802</name>
</gene>
<dbReference type="InterPro" id="IPR011598">
    <property type="entry name" value="bHLH_dom"/>
</dbReference>
<feature type="region of interest" description="Disordered" evidence="1">
    <location>
        <begin position="228"/>
        <end position="258"/>
    </location>
</feature>
<organism evidence="3 4">
    <name type="scientific">Pichia membranifaciens NRRL Y-2026</name>
    <dbReference type="NCBI Taxonomy" id="763406"/>
    <lineage>
        <taxon>Eukaryota</taxon>
        <taxon>Fungi</taxon>
        <taxon>Dikarya</taxon>
        <taxon>Ascomycota</taxon>
        <taxon>Saccharomycotina</taxon>
        <taxon>Pichiomycetes</taxon>
        <taxon>Pichiales</taxon>
        <taxon>Pichiaceae</taxon>
        <taxon>Pichia</taxon>
    </lineage>
</organism>
<feature type="compositionally biased region" description="Low complexity" evidence="1">
    <location>
        <begin position="67"/>
        <end position="91"/>
    </location>
</feature>
<evidence type="ECO:0000256" key="1">
    <source>
        <dbReference type="SAM" id="MobiDB-lite"/>
    </source>
</evidence>
<dbReference type="OrthoDB" id="2133190at2759"/>
<name>A0A1E3NTA7_9ASCO</name>
<dbReference type="Gene3D" id="4.10.280.10">
    <property type="entry name" value="Helix-loop-helix DNA-binding domain"/>
    <property type="match status" value="1"/>
</dbReference>
<dbReference type="RefSeq" id="XP_019020359.1">
    <property type="nucleotide sequence ID" value="XM_019163744.1"/>
</dbReference>
<dbReference type="InterPro" id="IPR036638">
    <property type="entry name" value="HLH_DNA-bd_sf"/>
</dbReference>
<dbReference type="SMART" id="SM00353">
    <property type="entry name" value="HLH"/>
    <property type="match status" value="1"/>
</dbReference>
<dbReference type="PANTHER" id="PTHR47336:SF3">
    <property type="entry name" value="SERINE-RICH PROTEIN TYE7"/>
    <property type="match status" value="1"/>
</dbReference>
<dbReference type="STRING" id="763406.A0A1E3NTA7"/>
<dbReference type="PANTHER" id="PTHR47336">
    <property type="entry name" value="TRANSCRIPTION FACTOR HMS1-RELATED"/>
    <property type="match status" value="1"/>
</dbReference>
<dbReference type="Proteomes" id="UP000094455">
    <property type="component" value="Unassembled WGS sequence"/>
</dbReference>
<dbReference type="AlphaFoldDB" id="A0A1E3NTA7"/>
<proteinExistence type="predicted"/>
<feature type="domain" description="BHLH" evidence="2">
    <location>
        <begin position="262"/>
        <end position="347"/>
    </location>
</feature>
<dbReference type="GO" id="GO:0046983">
    <property type="term" value="F:protein dimerization activity"/>
    <property type="evidence" value="ECO:0007669"/>
    <property type="project" value="InterPro"/>
</dbReference>
<keyword evidence="4" id="KW-1185">Reference proteome</keyword>
<reference evidence="3 4" key="1">
    <citation type="journal article" date="2016" name="Proc. Natl. Acad. Sci. U.S.A.">
        <title>Comparative genomics of biotechnologically important yeasts.</title>
        <authorList>
            <person name="Riley R."/>
            <person name="Haridas S."/>
            <person name="Wolfe K.H."/>
            <person name="Lopes M.R."/>
            <person name="Hittinger C.T."/>
            <person name="Goeker M."/>
            <person name="Salamov A.A."/>
            <person name="Wisecaver J.H."/>
            <person name="Long T.M."/>
            <person name="Calvey C.H."/>
            <person name="Aerts A.L."/>
            <person name="Barry K.W."/>
            <person name="Choi C."/>
            <person name="Clum A."/>
            <person name="Coughlan A.Y."/>
            <person name="Deshpande S."/>
            <person name="Douglass A.P."/>
            <person name="Hanson S.J."/>
            <person name="Klenk H.-P."/>
            <person name="LaButti K.M."/>
            <person name="Lapidus A."/>
            <person name="Lindquist E.A."/>
            <person name="Lipzen A.M."/>
            <person name="Meier-Kolthoff J.P."/>
            <person name="Ohm R.A."/>
            <person name="Otillar R.P."/>
            <person name="Pangilinan J.L."/>
            <person name="Peng Y."/>
            <person name="Rokas A."/>
            <person name="Rosa C.A."/>
            <person name="Scheuner C."/>
            <person name="Sibirny A.A."/>
            <person name="Slot J.C."/>
            <person name="Stielow J.B."/>
            <person name="Sun H."/>
            <person name="Kurtzman C.P."/>
            <person name="Blackwell M."/>
            <person name="Grigoriev I.V."/>
            <person name="Jeffries T.W."/>
        </authorList>
    </citation>
    <scope>NUCLEOTIDE SEQUENCE [LARGE SCALE GENOMIC DNA]</scope>
    <source>
        <strain evidence="3 4">NRRL Y-2026</strain>
    </source>
</reference>
<feature type="region of interest" description="Disordered" evidence="1">
    <location>
        <begin position="110"/>
        <end position="136"/>
    </location>
</feature>
<feature type="region of interest" description="Disordered" evidence="1">
    <location>
        <begin position="64"/>
        <end position="91"/>
    </location>
</feature>
<evidence type="ECO:0000313" key="3">
    <source>
        <dbReference type="EMBL" id="ODQ49246.1"/>
    </source>
</evidence>
<evidence type="ECO:0000313" key="4">
    <source>
        <dbReference type="Proteomes" id="UP000094455"/>
    </source>
</evidence>
<evidence type="ECO:0000259" key="2">
    <source>
        <dbReference type="PROSITE" id="PS50888"/>
    </source>
</evidence>
<accession>A0A1E3NTA7</accession>
<sequence>MHNSMFPAAYTQYQDMQIPSWNEFDCDDVDGENMISQENTNALNFEHQLINELDKHVSNISHYSGLNSNASPETSASASAPTSSGSSVSSASSYNTQIFEPVDMLNLTSFPSKPSVDDGSIQRRGTVASPTSSCVSPLLTSVNSTEKSNYNMSNMDYQIDSASTIPPYPSVFDPHYINIKHEDEDDVPLPSQAVNGASSPSSFASCTGSASIQAPAAASSSSLSTLHEETGSALKNTLSSSGSKKPKEVKSGGRIKKPMTMVQRKAHNKIERKYRININSKIANLQKLVPWMSDDGVAFEIDSKSGKKVPIHTEAGDEFQMPSSPSSNKKLNKSMILDMVTEYVLLLKDECRKKDAEISDLKAMLYESSASFS</sequence>